<proteinExistence type="predicted"/>
<protein>
    <submittedName>
        <fullName evidence="2">Uncharacterized protein</fullName>
    </submittedName>
</protein>
<evidence type="ECO:0000256" key="1">
    <source>
        <dbReference type="SAM" id="MobiDB-lite"/>
    </source>
</evidence>
<feature type="region of interest" description="Disordered" evidence="1">
    <location>
        <begin position="30"/>
        <end position="49"/>
    </location>
</feature>
<dbReference type="RefSeq" id="WP_305027793.1">
    <property type="nucleotide sequence ID" value="NZ_JAUQTA010000001.1"/>
</dbReference>
<accession>A0ABT9B125</accession>
<dbReference type="Proteomes" id="UP001233314">
    <property type="component" value="Unassembled WGS sequence"/>
</dbReference>
<gene>
    <name evidence="2" type="ORF">Q5722_08555</name>
</gene>
<dbReference type="EMBL" id="JAUQTA010000001">
    <property type="protein sequence ID" value="MDO7868417.1"/>
    <property type="molecule type" value="Genomic_DNA"/>
</dbReference>
<evidence type="ECO:0000313" key="3">
    <source>
        <dbReference type="Proteomes" id="UP001233314"/>
    </source>
</evidence>
<keyword evidence="3" id="KW-1185">Reference proteome</keyword>
<evidence type="ECO:0000313" key="2">
    <source>
        <dbReference type="EMBL" id="MDO7868417.1"/>
    </source>
</evidence>
<organism evidence="2 3">
    <name type="scientific">Nocardioides jiangxiensis</name>
    <dbReference type="NCBI Taxonomy" id="3064524"/>
    <lineage>
        <taxon>Bacteria</taxon>
        <taxon>Bacillati</taxon>
        <taxon>Actinomycetota</taxon>
        <taxon>Actinomycetes</taxon>
        <taxon>Propionibacteriales</taxon>
        <taxon>Nocardioidaceae</taxon>
        <taxon>Nocardioides</taxon>
    </lineage>
</organism>
<comment type="caution">
    <text evidence="2">The sequence shown here is derived from an EMBL/GenBank/DDBJ whole genome shotgun (WGS) entry which is preliminary data.</text>
</comment>
<sequence length="289" mass="30404">MGQRGVGRGVGLAALAAGVLGTLVATTVAGAPPERSGEPGPSHVAPPETRSQAALFSCPEKHPVFTRHAPPVMHVQEERAKAERIASMAGGAWSVAFAEPTRLGVIAFVDGDLAAARPVLLAAGAGHVYRRDAGPELGDGKDHQALVESALGWALEKPMRDVRRRLRGLPHDGELAYWNEAGAVYVQWKPTQVAALAETYVDGALVVVGETPYSPREVTAAMNRIFAPRYERLTGARFTFGATCGDLSGVLLGVDPATLGDRGPRIQELLARAAGMPVHVVPAEPVKLQ</sequence>
<name>A0ABT9B125_9ACTN</name>
<reference evidence="2 3" key="1">
    <citation type="submission" date="2023-07" db="EMBL/GenBank/DDBJ databases">
        <title>Nocardioides sp. nov WY-20 isolated from soil.</title>
        <authorList>
            <person name="Liu B."/>
            <person name="Wan Y."/>
        </authorList>
    </citation>
    <scope>NUCLEOTIDE SEQUENCE [LARGE SCALE GENOMIC DNA]</scope>
    <source>
        <strain evidence="2 3">WY-20</strain>
    </source>
</reference>